<dbReference type="Pfam" id="PF07687">
    <property type="entry name" value="M20_dimer"/>
    <property type="match status" value="1"/>
</dbReference>
<evidence type="ECO:0000313" key="8">
    <source>
        <dbReference type="EMBL" id="AEC01470.1"/>
    </source>
</evidence>
<protein>
    <submittedName>
        <fullName evidence="8">Gly-Xaa carboxypeptidase</fullName>
        <ecNumber evidence="8">3.4.17.4</ecNumber>
    </submittedName>
</protein>
<keyword evidence="8" id="KW-0121">Carboxypeptidase</keyword>
<dbReference type="HOGENOM" id="CLU_021802_11_1_12"/>
<sequence length="489" mass="54484">MFSSFIGLSIILIVSAISAVTVLHSFFSLRAWKKEKNARSDQKTPVLPPVNRDRAVEKLRHILCIPSVSSPDPDKMPWDAFEAIHEALSRDYPHVHAKMTVTKMDGSLIFHMKGTDPSILPALLLSHLDVVPAGNEKLWIHPPFAGEIADGYVWGRGSFDIKEQVTAIMEAWEILLEGGFVPARSWYIAFGCDEEISGHHGAQRISQMFAEKKLRFSLVLDEGGAVVENYMPGLSRPVAAVGIAEKGFLNVTLSTQRDGGHSSTPRNPSAVGVIARAVERLDFHKDHHHWTNPVVSMLRILGLQSSFPYSFLFINNRIFRPLLTYVFSHSPGTDALIRTTHAATMFTGSQAANVIPPSTSAVINYRLLPGDTKGKILERIRRRIADDSIILDTDNYSPPTTISPVDGDAFRTLQDAISRVFPDAAITPYLAQGAADARYYQVVSDAIYRFTPVQLDTSEVSRMHNYDERLSVENMEKAVCFFLDLIQRW</sequence>
<keyword evidence="3" id="KW-0479">Metal-binding</keyword>
<keyword evidence="6" id="KW-0812">Transmembrane</keyword>
<feature type="domain" description="Peptidase M20 dimerisation" evidence="7">
    <location>
        <begin position="243"/>
        <end position="386"/>
    </location>
</feature>
<comment type="similarity">
    <text evidence="1">Belongs to the peptidase M20A family.</text>
</comment>
<dbReference type="AlphaFoldDB" id="F4GKR1"/>
<dbReference type="Proteomes" id="UP000007939">
    <property type="component" value="Chromosome"/>
</dbReference>
<dbReference type="Gene3D" id="3.30.70.360">
    <property type="match status" value="1"/>
</dbReference>
<evidence type="ECO:0000259" key="7">
    <source>
        <dbReference type="Pfam" id="PF07687"/>
    </source>
</evidence>
<dbReference type="GO" id="GO:0004181">
    <property type="term" value="F:metallocarboxypeptidase activity"/>
    <property type="evidence" value="ECO:0007669"/>
    <property type="project" value="UniProtKB-EC"/>
</dbReference>
<keyword evidence="2" id="KW-0645">Protease</keyword>
<dbReference type="RefSeq" id="WP_013738866.1">
    <property type="nucleotide sequence ID" value="NC_015436.1"/>
</dbReference>
<keyword evidence="6" id="KW-0472">Membrane</keyword>
<dbReference type="GO" id="GO:0006508">
    <property type="term" value="P:proteolysis"/>
    <property type="evidence" value="ECO:0007669"/>
    <property type="project" value="UniProtKB-KW"/>
</dbReference>
<keyword evidence="5" id="KW-0862">Zinc</keyword>
<organism evidence="8 9">
    <name type="scientific">Parasphaerochaeta coccoides (strain ATCC BAA-1237 / DSM 17374 / SPN1)</name>
    <name type="common">Sphaerochaeta coccoides</name>
    <dbReference type="NCBI Taxonomy" id="760011"/>
    <lineage>
        <taxon>Bacteria</taxon>
        <taxon>Pseudomonadati</taxon>
        <taxon>Spirochaetota</taxon>
        <taxon>Spirochaetia</taxon>
        <taxon>Spirochaetales</taxon>
        <taxon>Sphaerochaetaceae</taxon>
        <taxon>Parasphaerochaeta</taxon>
    </lineage>
</organism>
<dbReference type="Gene3D" id="3.40.630.10">
    <property type="entry name" value="Zn peptidases"/>
    <property type="match status" value="1"/>
</dbReference>
<gene>
    <name evidence="8" type="ordered locus">Spico_0236</name>
</gene>
<keyword evidence="6" id="KW-1133">Transmembrane helix</keyword>
<dbReference type="SUPFAM" id="SSF55031">
    <property type="entry name" value="Bacterial exopeptidase dimerisation domain"/>
    <property type="match status" value="1"/>
</dbReference>
<dbReference type="Pfam" id="PF01546">
    <property type="entry name" value="Peptidase_M20"/>
    <property type="match status" value="1"/>
</dbReference>
<dbReference type="InterPro" id="IPR011650">
    <property type="entry name" value="Peptidase_M20_dimer"/>
</dbReference>
<dbReference type="SUPFAM" id="SSF53187">
    <property type="entry name" value="Zn-dependent exopeptidases"/>
    <property type="match status" value="1"/>
</dbReference>
<evidence type="ECO:0000256" key="2">
    <source>
        <dbReference type="ARBA" id="ARBA00022670"/>
    </source>
</evidence>
<dbReference type="eggNOG" id="COG0624">
    <property type="taxonomic scope" value="Bacteria"/>
</dbReference>
<proteinExistence type="inferred from homology"/>
<reference evidence="9" key="1">
    <citation type="submission" date="2011-04" db="EMBL/GenBank/DDBJ databases">
        <title>The complete genome of Spirochaeta coccoides DSM 17374.</title>
        <authorList>
            <person name="Lucas S."/>
            <person name="Copeland A."/>
            <person name="Lapidus A."/>
            <person name="Bruce D."/>
            <person name="Goodwin L."/>
            <person name="Pitluck S."/>
            <person name="Peters L."/>
            <person name="Kyrpides N."/>
            <person name="Mavromatis K."/>
            <person name="Pagani I."/>
            <person name="Ivanova N."/>
            <person name="Ovchinnikova G."/>
            <person name="Lu M."/>
            <person name="Detter J.C."/>
            <person name="Tapia R."/>
            <person name="Han C."/>
            <person name="Land M."/>
            <person name="Hauser L."/>
            <person name="Markowitz V."/>
            <person name="Cheng J.-F."/>
            <person name="Hugenholtz P."/>
            <person name="Woyke T."/>
            <person name="Wu D."/>
            <person name="Spring S."/>
            <person name="Schroeder M."/>
            <person name="Brambilla E."/>
            <person name="Klenk H.-P."/>
            <person name="Eisen J.A."/>
        </authorList>
    </citation>
    <scope>NUCLEOTIDE SEQUENCE [LARGE SCALE GENOMIC DNA]</scope>
    <source>
        <strain evidence="9">ATCC BAA-1237 / DSM 17374 / SPN1</strain>
    </source>
</reference>
<dbReference type="EMBL" id="CP002659">
    <property type="protein sequence ID" value="AEC01470.1"/>
    <property type="molecule type" value="Genomic_DNA"/>
</dbReference>
<name>F4GKR1_PARC1</name>
<dbReference type="PANTHER" id="PTHR45962">
    <property type="entry name" value="N-FATTY-ACYL-AMINO ACID SYNTHASE/HYDROLASE PM20D1"/>
    <property type="match status" value="1"/>
</dbReference>
<dbReference type="Gene3D" id="1.10.150.900">
    <property type="match status" value="1"/>
</dbReference>
<accession>F4GKR1</accession>
<feature type="transmembrane region" description="Helical" evidence="6">
    <location>
        <begin position="6"/>
        <end position="29"/>
    </location>
</feature>
<dbReference type="InterPro" id="IPR047177">
    <property type="entry name" value="Pept_M20A"/>
</dbReference>
<keyword evidence="9" id="KW-1185">Reference proteome</keyword>
<dbReference type="STRING" id="760011.Spico_0236"/>
<evidence type="ECO:0000256" key="4">
    <source>
        <dbReference type="ARBA" id="ARBA00022801"/>
    </source>
</evidence>
<evidence type="ECO:0000313" key="9">
    <source>
        <dbReference type="Proteomes" id="UP000007939"/>
    </source>
</evidence>
<dbReference type="InterPro" id="IPR002933">
    <property type="entry name" value="Peptidase_M20"/>
</dbReference>
<evidence type="ECO:0000256" key="3">
    <source>
        <dbReference type="ARBA" id="ARBA00022723"/>
    </source>
</evidence>
<dbReference type="EC" id="3.4.17.4" evidence="8"/>
<dbReference type="GO" id="GO:0046872">
    <property type="term" value="F:metal ion binding"/>
    <property type="evidence" value="ECO:0007669"/>
    <property type="project" value="UniProtKB-KW"/>
</dbReference>
<dbReference type="KEGG" id="scc:Spico_0236"/>
<dbReference type="InterPro" id="IPR036264">
    <property type="entry name" value="Bact_exopeptidase_dim_dom"/>
</dbReference>
<evidence type="ECO:0000256" key="6">
    <source>
        <dbReference type="SAM" id="Phobius"/>
    </source>
</evidence>
<keyword evidence="4 8" id="KW-0378">Hydrolase</keyword>
<evidence type="ECO:0000256" key="5">
    <source>
        <dbReference type="ARBA" id="ARBA00022833"/>
    </source>
</evidence>
<dbReference type="PANTHER" id="PTHR45962:SF1">
    <property type="entry name" value="N-FATTY-ACYL-AMINO ACID SYNTHASE_HYDROLASE PM20D1"/>
    <property type="match status" value="1"/>
</dbReference>
<evidence type="ECO:0000256" key="1">
    <source>
        <dbReference type="ARBA" id="ARBA00006247"/>
    </source>
</evidence>
<reference evidence="8 9" key="2">
    <citation type="journal article" date="2012" name="Stand. Genomic Sci.">
        <title>Complete genome sequence of the termite hindgut bacterium Spirochaeta coccoides type strain (SPN1(T)), reclassification in the genus Sphaerochaeta as Sphaerochaeta coccoides comb. nov. and emendations of the family Spirochaetaceae and the genus Sphaerochaeta.</title>
        <authorList>
            <person name="Abt B."/>
            <person name="Han C."/>
            <person name="Scheuner C."/>
            <person name="Lu M."/>
            <person name="Lapidus A."/>
            <person name="Nolan M."/>
            <person name="Lucas S."/>
            <person name="Hammon N."/>
            <person name="Deshpande S."/>
            <person name="Cheng J.F."/>
            <person name="Tapia R."/>
            <person name="Goodwin L.A."/>
            <person name="Pitluck S."/>
            <person name="Liolios K."/>
            <person name="Pagani I."/>
            <person name="Ivanova N."/>
            <person name="Mavromatis K."/>
            <person name="Mikhailova N."/>
            <person name="Huntemann M."/>
            <person name="Pati A."/>
            <person name="Chen A."/>
            <person name="Palaniappan K."/>
            <person name="Land M."/>
            <person name="Hauser L."/>
            <person name="Brambilla E.M."/>
            <person name="Rohde M."/>
            <person name="Spring S."/>
            <person name="Gronow S."/>
            <person name="Goker M."/>
            <person name="Woyke T."/>
            <person name="Bristow J."/>
            <person name="Eisen J.A."/>
            <person name="Markowitz V."/>
            <person name="Hugenholtz P."/>
            <person name="Kyrpides N.C."/>
            <person name="Klenk H.P."/>
            <person name="Detter J.C."/>
        </authorList>
    </citation>
    <scope>NUCLEOTIDE SEQUENCE [LARGE SCALE GENOMIC DNA]</scope>
    <source>
        <strain evidence="9">ATCC BAA-1237 / DSM 17374 / SPN1</strain>
    </source>
</reference>